<dbReference type="OrthoDB" id="3176940at2759"/>
<dbReference type="AlphaFoldDB" id="A0A2G8SRK1"/>
<evidence type="ECO:0000259" key="2">
    <source>
        <dbReference type="Pfam" id="PF20411"/>
    </source>
</evidence>
<evidence type="ECO:0000313" key="3">
    <source>
        <dbReference type="EMBL" id="PIL36411.1"/>
    </source>
</evidence>
<dbReference type="STRING" id="1077348.A0A2G8SRK1"/>
<proteinExistence type="predicted"/>
<feature type="compositionally biased region" description="Basic and acidic residues" evidence="1">
    <location>
        <begin position="233"/>
        <end position="254"/>
    </location>
</feature>
<name>A0A2G8SRK1_9APHY</name>
<accession>A0A2G8SRK1</accession>
<feature type="compositionally biased region" description="Basic and acidic residues" evidence="1">
    <location>
        <begin position="1"/>
        <end position="15"/>
    </location>
</feature>
<feature type="compositionally biased region" description="Basic and acidic residues" evidence="1">
    <location>
        <begin position="200"/>
        <end position="213"/>
    </location>
</feature>
<evidence type="ECO:0000313" key="4">
    <source>
        <dbReference type="Proteomes" id="UP000230002"/>
    </source>
</evidence>
<reference evidence="3 4" key="1">
    <citation type="journal article" date="2015" name="Sci. Rep.">
        <title>Chromosome-level genome map provides insights into diverse defense mechanisms in the medicinal fungus Ganoderma sinense.</title>
        <authorList>
            <person name="Zhu Y."/>
            <person name="Xu J."/>
            <person name="Sun C."/>
            <person name="Zhou S."/>
            <person name="Xu H."/>
            <person name="Nelson D.R."/>
            <person name="Qian J."/>
            <person name="Song J."/>
            <person name="Luo H."/>
            <person name="Xiang L."/>
            <person name="Li Y."/>
            <person name="Xu Z."/>
            <person name="Ji A."/>
            <person name="Wang L."/>
            <person name="Lu S."/>
            <person name="Hayward A."/>
            <person name="Sun W."/>
            <person name="Li X."/>
            <person name="Schwartz D.C."/>
            <person name="Wang Y."/>
            <person name="Chen S."/>
        </authorList>
    </citation>
    <scope>NUCLEOTIDE SEQUENCE [LARGE SCALE GENOMIC DNA]</scope>
    <source>
        <strain evidence="3 4">ZZ0214-1</strain>
    </source>
</reference>
<evidence type="ECO:0000256" key="1">
    <source>
        <dbReference type="SAM" id="MobiDB-lite"/>
    </source>
</evidence>
<keyword evidence="4" id="KW-1185">Reference proteome</keyword>
<dbReference type="InterPro" id="IPR046520">
    <property type="entry name" value="DUF6697"/>
</dbReference>
<feature type="compositionally biased region" description="Polar residues" evidence="1">
    <location>
        <begin position="284"/>
        <end position="299"/>
    </location>
</feature>
<dbReference type="Proteomes" id="UP000230002">
    <property type="component" value="Unassembled WGS sequence"/>
</dbReference>
<feature type="region of interest" description="Disordered" evidence="1">
    <location>
        <begin position="1"/>
        <end position="45"/>
    </location>
</feature>
<sequence length="547" mass="60164">MKPLLKEEHGDERILPKRNGAGGRNGNRTAEAPEPEAQDISALRTQLAEKDAEIAALKQKLASYERQACIEGSSKSASPSKATGSVSTLSHSLSFGTAPFYPASPSGSSRAGDRAVQSLGGPDGSRAKPMEIDGSDGEVAAEPLRPGFARVHSSPPRRKKRVDLSDVIELTDSEPDVEIVAPSNASETKGKRRRKPGAGETKEEVAVKSENHVLSESSPRKLRKLNHAAEITQDEKPDMKPIDTEIPREFDLKRVPTVMRPGKLKSEPSKKEEELQHVLHSEGANPTTNDSQSSLGTQDSVVKQLANPKAEVKKELLLKDEDVAQLLAPAALRPYPVSLPEPHRSVTVTRDQLKGRFGGNTMETFPRPSAARIAQHGYDNFMCINLLWNPHGPQIPGHGGLFFETTVWPGDPWTANTKHSAVQVLFTRLAQGKWLYLGEYELSGATPLSVEQWDGMHETNRAIWPKEIAERNWGIPVRARIHLRQTLGREPTREEVEDAQGKFKNITLADVRAALDSGEESIQAWSMKCVGYNEDFQKEMVRLARGN</sequence>
<organism evidence="3 4">
    <name type="scientific">Ganoderma sinense ZZ0214-1</name>
    <dbReference type="NCBI Taxonomy" id="1077348"/>
    <lineage>
        <taxon>Eukaryota</taxon>
        <taxon>Fungi</taxon>
        <taxon>Dikarya</taxon>
        <taxon>Basidiomycota</taxon>
        <taxon>Agaricomycotina</taxon>
        <taxon>Agaricomycetes</taxon>
        <taxon>Polyporales</taxon>
        <taxon>Polyporaceae</taxon>
        <taxon>Ganoderma</taxon>
    </lineage>
</organism>
<dbReference type="EMBL" id="AYKW01000001">
    <property type="protein sequence ID" value="PIL36411.1"/>
    <property type="molecule type" value="Genomic_DNA"/>
</dbReference>
<dbReference type="Pfam" id="PF20411">
    <property type="entry name" value="DUF6697"/>
    <property type="match status" value="1"/>
</dbReference>
<comment type="caution">
    <text evidence="3">The sequence shown here is derived from an EMBL/GenBank/DDBJ whole genome shotgun (WGS) entry which is preliminary data.</text>
</comment>
<feature type="compositionally biased region" description="Basic and acidic residues" evidence="1">
    <location>
        <begin position="264"/>
        <end position="280"/>
    </location>
</feature>
<gene>
    <name evidence="3" type="ORF">GSI_00099</name>
</gene>
<protein>
    <recommendedName>
        <fullName evidence="2">DUF6697 domain-containing protein</fullName>
    </recommendedName>
</protein>
<feature type="region of interest" description="Disordered" evidence="1">
    <location>
        <begin position="68"/>
        <end position="299"/>
    </location>
</feature>
<feature type="domain" description="DUF6697" evidence="2">
    <location>
        <begin position="347"/>
        <end position="542"/>
    </location>
</feature>
<feature type="compositionally biased region" description="Polar residues" evidence="1">
    <location>
        <begin position="73"/>
        <end position="95"/>
    </location>
</feature>